<dbReference type="PANTHER" id="PTHR31232">
    <property type="match status" value="1"/>
</dbReference>
<dbReference type="EMBL" id="WOCE01000018">
    <property type="protein sequence ID" value="KAE9593580.1"/>
    <property type="molecule type" value="Genomic_DNA"/>
</dbReference>
<dbReference type="GO" id="GO:0005576">
    <property type="term" value="C:extracellular region"/>
    <property type="evidence" value="ECO:0007669"/>
    <property type="project" value="UniProtKB-SubCell"/>
</dbReference>
<evidence type="ECO:0000256" key="5">
    <source>
        <dbReference type="ARBA" id="ARBA00022729"/>
    </source>
</evidence>
<evidence type="ECO:0000256" key="6">
    <source>
        <dbReference type="RuleBase" id="RU367044"/>
    </source>
</evidence>
<dbReference type="InterPro" id="IPR010264">
    <property type="entry name" value="Self-incomp_S1"/>
</dbReference>
<proteinExistence type="inferred from homology"/>
<evidence type="ECO:0000313" key="8">
    <source>
        <dbReference type="Proteomes" id="UP000447434"/>
    </source>
</evidence>
<name>A0A6A4NWN8_LUPAL</name>
<feature type="signal peptide" evidence="6">
    <location>
        <begin position="1"/>
        <end position="25"/>
    </location>
</feature>
<organism evidence="7 8">
    <name type="scientific">Lupinus albus</name>
    <name type="common">White lupine</name>
    <name type="synonym">Lupinus termis</name>
    <dbReference type="NCBI Taxonomy" id="3870"/>
    <lineage>
        <taxon>Eukaryota</taxon>
        <taxon>Viridiplantae</taxon>
        <taxon>Streptophyta</taxon>
        <taxon>Embryophyta</taxon>
        <taxon>Tracheophyta</taxon>
        <taxon>Spermatophyta</taxon>
        <taxon>Magnoliopsida</taxon>
        <taxon>eudicotyledons</taxon>
        <taxon>Gunneridae</taxon>
        <taxon>Pentapetalae</taxon>
        <taxon>rosids</taxon>
        <taxon>fabids</taxon>
        <taxon>Fabales</taxon>
        <taxon>Fabaceae</taxon>
        <taxon>Papilionoideae</taxon>
        <taxon>50 kb inversion clade</taxon>
        <taxon>genistoids sensu lato</taxon>
        <taxon>core genistoids</taxon>
        <taxon>Genisteae</taxon>
        <taxon>Lupinus</taxon>
    </lineage>
</organism>
<dbReference type="Pfam" id="PF05938">
    <property type="entry name" value="Self-incomp_S1"/>
    <property type="match status" value="1"/>
</dbReference>
<reference evidence="8" key="1">
    <citation type="journal article" date="2020" name="Nat. Commun.">
        <title>Genome sequence of the cluster root forming white lupin.</title>
        <authorList>
            <person name="Hufnagel B."/>
            <person name="Marques A."/>
            <person name="Soriano A."/>
            <person name="Marques L."/>
            <person name="Divol F."/>
            <person name="Doumas P."/>
            <person name="Sallet E."/>
            <person name="Mancinotti D."/>
            <person name="Carrere S."/>
            <person name="Marande W."/>
            <person name="Arribat S."/>
            <person name="Keller J."/>
            <person name="Huneau C."/>
            <person name="Blein T."/>
            <person name="Aime D."/>
            <person name="Laguerre M."/>
            <person name="Taylor J."/>
            <person name="Schubert V."/>
            <person name="Nelson M."/>
            <person name="Geu-Flores F."/>
            <person name="Crespi M."/>
            <person name="Gallardo-Guerrero K."/>
            <person name="Delaux P.-M."/>
            <person name="Salse J."/>
            <person name="Berges H."/>
            <person name="Guyot R."/>
            <person name="Gouzy J."/>
            <person name="Peret B."/>
        </authorList>
    </citation>
    <scope>NUCLEOTIDE SEQUENCE [LARGE SCALE GENOMIC DNA]</scope>
    <source>
        <strain evidence="8">cv. Amiga</strain>
    </source>
</reference>
<dbReference type="AlphaFoldDB" id="A0A6A4NWN8"/>
<dbReference type="PANTHER" id="PTHR31232:SF149">
    <property type="entry name" value="S-PROTEIN HOMOLOG"/>
    <property type="match status" value="1"/>
</dbReference>
<comment type="subcellular location">
    <subcellularLocation>
        <location evidence="1 6">Secreted</location>
    </subcellularLocation>
</comment>
<dbReference type="OrthoDB" id="843380at2759"/>
<evidence type="ECO:0000256" key="3">
    <source>
        <dbReference type="ARBA" id="ARBA00022471"/>
    </source>
</evidence>
<dbReference type="GO" id="GO:0060320">
    <property type="term" value="P:rejection of self pollen"/>
    <property type="evidence" value="ECO:0007669"/>
    <property type="project" value="UniProtKB-KW"/>
</dbReference>
<sequence>MVMVISSNHILFFFILLVAPLVALSHEWGWFTYRHIYIKNDLEGNKVLKLHCKDKNNDLGVYELNYKDEFKFQFQSAFRPTLYFCGLTWDDKLHWFVVFDENRDHHFCLDLHWSIRKDQPCVFNCDHNLYDCNFNYTYN</sequence>
<dbReference type="Proteomes" id="UP000447434">
    <property type="component" value="Chromosome 18"/>
</dbReference>
<keyword evidence="8" id="KW-1185">Reference proteome</keyword>
<keyword evidence="5 6" id="KW-0732">Signal</keyword>
<evidence type="ECO:0000256" key="1">
    <source>
        <dbReference type="ARBA" id="ARBA00004613"/>
    </source>
</evidence>
<evidence type="ECO:0000256" key="2">
    <source>
        <dbReference type="ARBA" id="ARBA00005581"/>
    </source>
</evidence>
<keyword evidence="3 6" id="KW-0713">Self-incompatibility</keyword>
<protein>
    <recommendedName>
        <fullName evidence="6">S-protein homolog</fullName>
    </recommendedName>
</protein>
<evidence type="ECO:0000256" key="4">
    <source>
        <dbReference type="ARBA" id="ARBA00022525"/>
    </source>
</evidence>
<comment type="similarity">
    <text evidence="2 6">Belongs to the plant self-incompatibility (S1) protein family.</text>
</comment>
<feature type="chain" id="PRO_5025712139" description="S-protein homolog" evidence="6">
    <location>
        <begin position="26"/>
        <end position="139"/>
    </location>
</feature>
<keyword evidence="4 6" id="KW-0964">Secreted</keyword>
<comment type="caution">
    <text evidence="7">The sequence shown here is derived from an EMBL/GenBank/DDBJ whole genome shotgun (WGS) entry which is preliminary data.</text>
</comment>
<evidence type="ECO:0000313" key="7">
    <source>
        <dbReference type="EMBL" id="KAE9593580.1"/>
    </source>
</evidence>
<accession>A0A6A4NWN8</accession>
<gene>
    <name evidence="7" type="ORF">Lalb_Chr18g0044571</name>
</gene>